<dbReference type="OrthoDB" id="7950977at2"/>
<dbReference type="BioCyc" id="LBIF456481:LEPBI_RS14630-MONOMER"/>
<keyword evidence="2" id="KW-1185">Reference proteome</keyword>
<dbReference type="STRING" id="456481.LEPBI_I2987"/>
<evidence type="ECO:0000313" key="1">
    <source>
        <dbReference type="EMBL" id="ABZ99054.1"/>
    </source>
</evidence>
<dbReference type="EMBL" id="CP000786">
    <property type="protein sequence ID" value="ABZ99054.1"/>
    <property type="molecule type" value="Genomic_DNA"/>
</dbReference>
<dbReference type="Gene3D" id="1.10.150.20">
    <property type="entry name" value="5' to 3' exonuclease, C-terminal subdomain"/>
    <property type="match status" value="1"/>
</dbReference>
<dbReference type="SUPFAM" id="SSF47789">
    <property type="entry name" value="C-terminal domain of RNA polymerase alpha subunit"/>
    <property type="match status" value="1"/>
</dbReference>
<reference evidence="1 2" key="1">
    <citation type="journal article" date="2008" name="PLoS ONE">
        <title>Genome sequence of the saprophyte Leptospira biflexa provides insights into the evolution of Leptospira and the pathogenesis of leptospirosis.</title>
        <authorList>
            <person name="Picardeau M."/>
            <person name="Bulach D.M."/>
            <person name="Bouchier C."/>
            <person name="Zuerner R.L."/>
            <person name="Zidane N."/>
            <person name="Wilson P.J."/>
            <person name="Creno S."/>
            <person name="Kuczek E.S."/>
            <person name="Bommezzadri S."/>
            <person name="Davis J.C."/>
            <person name="McGrath A."/>
            <person name="Johnson M.J."/>
            <person name="Boursaux-Eude C."/>
            <person name="Seemann T."/>
            <person name="Rouy Z."/>
            <person name="Coppel R.L."/>
            <person name="Rood J.I."/>
            <person name="Lajus A."/>
            <person name="Davies J.K."/>
            <person name="Medigue C."/>
            <person name="Adler B."/>
        </authorList>
    </citation>
    <scope>NUCLEOTIDE SEQUENCE [LARGE SCALE GENOMIC DNA]</scope>
    <source>
        <strain evidence="2">Patoc 1 / ATCC 23582 / Paris</strain>
    </source>
</reference>
<dbReference type="AlphaFoldDB" id="B0SP42"/>
<proteinExistence type="predicted"/>
<accession>B0SP42</accession>
<dbReference type="RefSeq" id="WP_012389912.1">
    <property type="nucleotide sequence ID" value="NC_010602.1"/>
</dbReference>
<dbReference type="KEGG" id="lbi:LEPBI_I2987"/>
<sequence length="67" mass="7522">MTKVNPDFLGFLGAPAQRALFHELGITKLEDLSRYSKQDLLRLHGFGPSSLPKLESELRKLGIQLKT</sequence>
<evidence type="ECO:0000313" key="2">
    <source>
        <dbReference type="Proteomes" id="UP000001847"/>
    </source>
</evidence>
<name>B0SP42_LEPBP</name>
<organism evidence="1 2">
    <name type="scientific">Leptospira biflexa serovar Patoc (strain Patoc 1 / ATCC 23582 / Paris)</name>
    <dbReference type="NCBI Taxonomy" id="456481"/>
    <lineage>
        <taxon>Bacteria</taxon>
        <taxon>Pseudomonadati</taxon>
        <taxon>Spirochaetota</taxon>
        <taxon>Spirochaetia</taxon>
        <taxon>Leptospirales</taxon>
        <taxon>Leptospiraceae</taxon>
        <taxon>Leptospira</taxon>
    </lineage>
</organism>
<protein>
    <recommendedName>
        <fullName evidence="3">RNA polymerase alpha subunit C-terminal domain-containing protein</fullName>
    </recommendedName>
</protein>
<gene>
    <name evidence="1" type="ordered locus">LEPBI_I2987</name>
</gene>
<dbReference type="Proteomes" id="UP000001847">
    <property type="component" value="Chromosome I"/>
</dbReference>
<evidence type="ECO:0008006" key="3">
    <source>
        <dbReference type="Google" id="ProtNLM"/>
    </source>
</evidence>
<dbReference type="HOGENOM" id="CLU_192240_0_0_12"/>